<reference evidence="3" key="1">
    <citation type="submission" date="2017-11" db="EMBL/GenBank/DDBJ databases">
        <title>Genome sequence of Pantoea sp. MSR2.</title>
        <authorList>
            <person name="Nascimento F.X."/>
        </authorList>
    </citation>
    <scope>NUCLEOTIDE SEQUENCE [LARGE SCALE GENOMIC DNA]</scope>
    <source>
        <strain evidence="3">MSR2</strain>
        <plasmid evidence="3">pmsr2c</plasmid>
    </source>
</reference>
<keyword evidence="4" id="KW-1185">Reference proteome</keyword>
<dbReference type="EMBL" id="JAUOOM010000006">
    <property type="protein sequence ID" value="MDO6406628.1"/>
    <property type="molecule type" value="Genomic_DNA"/>
</dbReference>
<evidence type="ECO:0000313" key="3">
    <source>
        <dbReference type="Proteomes" id="UP000424872"/>
    </source>
</evidence>
<dbReference type="SUPFAM" id="SSF55961">
    <property type="entry name" value="Bet v1-like"/>
    <property type="match status" value="1"/>
</dbReference>
<dbReference type="InterPro" id="IPR023393">
    <property type="entry name" value="START-like_dom_sf"/>
</dbReference>
<organism evidence="2 3">
    <name type="scientific">Pantoea phytobeneficialis</name>
    <dbReference type="NCBI Taxonomy" id="2052056"/>
    <lineage>
        <taxon>Bacteria</taxon>
        <taxon>Pseudomonadati</taxon>
        <taxon>Pseudomonadota</taxon>
        <taxon>Gammaproteobacteria</taxon>
        <taxon>Enterobacterales</taxon>
        <taxon>Erwiniaceae</taxon>
        <taxon>Pantoea</taxon>
    </lineage>
</organism>
<accession>A0AAP9HB25</accession>
<reference evidence="1" key="3">
    <citation type="submission" date="2023-07" db="EMBL/GenBank/DDBJ databases">
        <title>The extreme plant-growth-promoting properties of Pantoea phytobeneficialis PF55 revealed by functional and genomic analysis.</title>
        <authorList>
            <person name="Nascimento F.X."/>
            <person name="Marcio R.J."/>
        </authorList>
    </citation>
    <scope>NUCLEOTIDE SEQUENCE</scope>
    <source>
        <strain evidence="1">PF55</strain>
    </source>
</reference>
<evidence type="ECO:0000313" key="1">
    <source>
        <dbReference type="EMBL" id="MDO6406628.1"/>
    </source>
</evidence>
<protein>
    <submittedName>
        <fullName evidence="2">Polyketide cyclase</fullName>
    </submittedName>
    <submittedName>
        <fullName evidence="1">SRPBCC domain-containing protein</fullName>
    </submittedName>
</protein>
<sequence>MQTEGYGPVIVWPKKFTPGTTDNYVSNEVVVKGLTINDVWPLLTHASEWPTYYKNAANIIFHKKGETELHMGTRFKFTTFGFPVESEVTEFQPSVNGGPARIAWHGWVEGDAQHHLDVHHAWLLENLPGGRLRILTEESQIGVPAQQLHNTLPNPMLNAHQLWLTGLVQAAEQAKQ</sequence>
<keyword evidence="2" id="KW-0614">Plasmid</keyword>
<evidence type="ECO:0000313" key="2">
    <source>
        <dbReference type="EMBL" id="QGR09814.1"/>
    </source>
</evidence>
<gene>
    <name evidence="2" type="ORF">CTZ24_24985</name>
    <name evidence="1" type="ORF">Q3404_08570</name>
</gene>
<dbReference type="RefSeq" id="WP_036626223.1">
    <property type="nucleotide sequence ID" value="NZ_CP024639.1"/>
</dbReference>
<proteinExistence type="predicted"/>
<dbReference type="Proteomes" id="UP001171299">
    <property type="component" value="Unassembled WGS sequence"/>
</dbReference>
<reference evidence="2" key="2">
    <citation type="journal article" date="2020" name="Environ. Microbiol.">
        <title>The extreme plant-growth-promoting properties of Pantoea phytobeneficialis MSR2 revealed by functional and genomic analysis.</title>
        <authorList>
            <person name="Nascimento F.X."/>
            <person name="Hernandez A.G."/>
            <person name="Glick B.R."/>
            <person name="Rossi M.J."/>
        </authorList>
    </citation>
    <scope>NUCLEOTIDE SEQUENCE</scope>
    <source>
        <strain evidence="2">MSR2</strain>
    </source>
</reference>
<dbReference type="Proteomes" id="UP000424872">
    <property type="component" value="Plasmid pMSR2C"/>
</dbReference>
<geneLocation type="plasmid" evidence="3">
    <name>pmsr2c</name>
</geneLocation>
<dbReference type="KEGG" id="ppho:CTZ24_24985"/>
<dbReference type="Gene3D" id="3.30.530.20">
    <property type="match status" value="1"/>
</dbReference>
<name>A0AAP9HB25_9GAMM</name>
<dbReference type="AlphaFoldDB" id="A0AAP9HB25"/>
<geneLocation type="plasmid" evidence="2">
    <name>pMSR2C</name>
</geneLocation>
<dbReference type="EMBL" id="CP024639">
    <property type="protein sequence ID" value="QGR09814.1"/>
    <property type="molecule type" value="Genomic_DNA"/>
</dbReference>
<evidence type="ECO:0000313" key="4">
    <source>
        <dbReference type="Proteomes" id="UP001171299"/>
    </source>
</evidence>